<evidence type="ECO:0000256" key="1">
    <source>
        <dbReference type="ARBA" id="ARBA00001166"/>
    </source>
</evidence>
<gene>
    <name evidence="14" type="ORF">ASTO00021_LOCUS1167</name>
</gene>
<feature type="active site" description="Nucleophile" evidence="9">
    <location>
        <position position="121"/>
    </location>
</feature>
<keyword evidence="11" id="KW-0175">Coiled coil</keyword>
<dbReference type="InterPro" id="IPR020097">
    <property type="entry name" value="PsdUridine_synth_TruA_a/b_dom"/>
</dbReference>
<feature type="compositionally biased region" description="Basic and acidic residues" evidence="12">
    <location>
        <begin position="463"/>
        <end position="474"/>
    </location>
</feature>
<dbReference type="GO" id="GO:0006397">
    <property type="term" value="P:mRNA processing"/>
    <property type="evidence" value="ECO:0007669"/>
    <property type="project" value="UniProtKB-KW"/>
</dbReference>
<evidence type="ECO:0000256" key="9">
    <source>
        <dbReference type="PIRSR" id="PIRSR641708-1"/>
    </source>
</evidence>
<evidence type="ECO:0000256" key="3">
    <source>
        <dbReference type="ARBA" id="ARBA00009375"/>
    </source>
</evidence>
<comment type="subcellular location">
    <subcellularLocation>
        <location evidence="2">Nucleus</location>
    </subcellularLocation>
</comment>
<dbReference type="GO" id="GO:0005634">
    <property type="term" value="C:nucleus"/>
    <property type="evidence" value="ECO:0007669"/>
    <property type="project" value="UniProtKB-SubCell"/>
</dbReference>
<proteinExistence type="inferred from homology"/>
<dbReference type="GO" id="GO:0031119">
    <property type="term" value="P:tRNA pseudouridine synthesis"/>
    <property type="evidence" value="ECO:0007669"/>
    <property type="project" value="InterPro"/>
</dbReference>
<dbReference type="NCBIfam" id="TIGR00071">
    <property type="entry name" value="hisT_truA"/>
    <property type="match status" value="1"/>
</dbReference>
<dbReference type="InterPro" id="IPR001406">
    <property type="entry name" value="PsdUridine_synth_TruA"/>
</dbReference>
<dbReference type="Gene3D" id="3.30.70.660">
    <property type="entry name" value="Pseudouridine synthase I, catalytic domain, C-terminal subdomain"/>
    <property type="match status" value="1"/>
</dbReference>
<evidence type="ECO:0000259" key="13">
    <source>
        <dbReference type="Pfam" id="PF01416"/>
    </source>
</evidence>
<dbReference type="InterPro" id="IPR020095">
    <property type="entry name" value="PsdUridine_synth_TruA_C"/>
</dbReference>
<dbReference type="Gene3D" id="3.30.70.580">
    <property type="entry name" value="Pseudouridine synthase I, catalytic domain, N-terminal subdomain"/>
    <property type="match status" value="1"/>
</dbReference>
<feature type="region of interest" description="Disordered" evidence="12">
    <location>
        <begin position="452"/>
        <end position="474"/>
    </location>
</feature>
<keyword evidence="4" id="KW-0507">mRNA processing</keyword>
<evidence type="ECO:0000256" key="8">
    <source>
        <dbReference type="ARBA" id="ARBA00036943"/>
    </source>
</evidence>
<feature type="domain" description="Pseudouridine synthase I TruA alpha/beta" evidence="13">
    <location>
        <begin position="241"/>
        <end position="344"/>
    </location>
</feature>
<evidence type="ECO:0000256" key="10">
    <source>
        <dbReference type="PIRSR" id="PIRSR641708-2"/>
    </source>
</evidence>
<evidence type="ECO:0000256" key="12">
    <source>
        <dbReference type="SAM" id="MobiDB-lite"/>
    </source>
</evidence>
<evidence type="ECO:0000256" key="2">
    <source>
        <dbReference type="ARBA" id="ARBA00004123"/>
    </source>
</evidence>
<evidence type="ECO:0000256" key="7">
    <source>
        <dbReference type="ARBA" id="ARBA00023242"/>
    </source>
</evidence>
<dbReference type="HAMAP" id="MF_00171">
    <property type="entry name" value="TruA"/>
    <property type="match status" value="1"/>
</dbReference>
<evidence type="ECO:0000313" key="14">
    <source>
        <dbReference type="EMBL" id="CAE0430810.1"/>
    </source>
</evidence>
<dbReference type="PANTHER" id="PTHR11142:SF4">
    <property type="entry name" value="PSEUDOURIDYLATE SYNTHASE 1 HOMOLOG"/>
    <property type="match status" value="1"/>
</dbReference>
<keyword evidence="7" id="KW-0539">Nucleus</keyword>
<dbReference type="FunFam" id="3.30.70.660:FF:000002">
    <property type="entry name" value="tRNA pseudouridine synthase"/>
    <property type="match status" value="1"/>
</dbReference>
<evidence type="ECO:0000256" key="6">
    <source>
        <dbReference type="ARBA" id="ARBA00023235"/>
    </source>
</evidence>
<evidence type="ECO:0000256" key="4">
    <source>
        <dbReference type="ARBA" id="ARBA00022664"/>
    </source>
</evidence>
<dbReference type="InterPro" id="IPR020103">
    <property type="entry name" value="PsdUridine_synth_cat_dom_sf"/>
</dbReference>
<comment type="similarity">
    <text evidence="3">Belongs to the tRNA pseudouridine synthase TruA family.</text>
</comment>
<keyword evidence="5" id="KW-0819">tRNA processing</keyword>
<protein>
    <recommendedName>
        <fullName evidence="13">Pseudouridine synthase I TruA alpha/beta domain-containing protein</fullName>
    </recommendedName>
</protein>
<comment type="catalytic activity">
    <reaction evidence="8">
        <text>a uridine in tRNA = a pseudouridine in tRNA</text>
        <dbReference type="Rhea" id="RHEA:54572"/>
        <dbReference type="Rhea" id="RHEA-COMP:13339"/>
        <dbReference type="Rhea" id="RHEA-COMP:13934"/>
        <dbReference type="ChEBI" id="CHEBI:65314"/>
        <dbReference type="ChEBI" id="CHEBI:65315"/>
    </reaction>
</comment>
<evidence type="ECO:0000256" key="5">
    <source>
        <dbReference type="ARBA" id="ARBA00022694"/>
    </source>
</evidence>
<dbReference type="GO" id="GO:1990481">
    <property type="term" value="P:mRNA pseudouridine synthesis"/>
    <property type="evidence" value="ECO:0007669"/>
    <property type="project" value="TreeGrafter"/>
</dbReference>
<feature type="coiled-coil region" evidence="11">
    <location>
        <begin position="202"/>
        <end position="236"/>
    </location>
</feature>
<dbReference type="GO" id="GO:0009982">
    <property type="term" value="F:pseudouridine synthase activity"/>
    <property type="evidence" value="ECO:0007669"/>
    <property type="project" value="InterPro"/>
</dbReference>
<evidence type="ECO:0000256" key="11">
    <source>
        <dbReference type="SAM" id="Coils"/>
    </source>
</evidence>
<dbReference type="PANTHER" id="PTHR11142">
    <property type="entry name" value="PSEUDOURIDYLATE SYNTHASE"/>
    <property type="match status" value="1"/>
</dbReference>
<keyword evidence="6" id="KW-0413">Isomerase</keyword>
<dbReference type="GO" id="GO:0003723">
    <property type="term" value="F:RNA binding"/>
    <property type="evidence" value="ECO:0007669"/>
    <property type="project" value="InterPro"/>
</dbReference>
<dbReference type="FunFam" id="3.30.70.580:FF:000002">
    <property type="entry name" value="tRNA pseudouridine synthase"/>
    <property type="match status" value="1"/>
</dbReference>
<sequence>MNIFIQSRNYSCLASHVHLWASVRTRPVVTMTETHKLDQILPKSEDGNKAVPDPYGLVGPKKKFALLFGYNGIGYKGLQINPGAKTIESELENAICKTGVILGSNQHDLQKISWSRAARTDKGVHALGQCVALKLCLKLGREEAFIQELNKVLPDSIKAFDCIRVANKFNAKFQCFGRIYEYWIPAYLLSSNETVCMYEPINANEENQKAENIIKLQALQKRLSDLKVEEAKLKLLETCLKKYEGTKDFHNFTVKVAPNDPARKRFILSFKVDKSIVVDGMEMIKVAVEGQSFMLHQIRNMVGLAVEVTRNNLDPAIIDEAINAEYFPTPMAPGEGLALRACQYGAYNKKYCVPIQESKKYIGFEPKSEKENLIRRPIQFLEGHIADRIEKFGLNMILPAVVHNEKENCVFTKWLWDRAHETFPKNISRKRLGAHSNYEKYKDEKATAKRLHKEAKITNRNVEINEKPEKEKSN</sequence>
<feature type="binding site" evidence="10">
    <location>
        <position position="180"/>
    </location>
    <ligand>
        <name>substrate</name>
    </ligand>
</feature>
<organism evidence="14">
    <name type="scientific">Aplanochytrium stocchinoi</name>
    <dbReference type="NCBI Taxonomy" id="215587"/>
    <lineage>
        <taxon>Eukaryota</taxon>
        <taxon>Sar</taxon>
        <taxon>Stramenopiles</taxon>
        <taxon>Bigyra</taxon>
        <taxon>Labyrinthulomycetes</taxon>
        <taxon>Thraustochytrida</taxon>
        <taxon>Thraustochytriidae</taxon>
        <taxon>Aplanochytrium</taxon>
    </lineage>
</organism>
<dbReference type="InterPro" id="IPR041708">
    <property type="entry name" value="PUS1/PUS2-like"/>
</dbReference>
<dbReference type="InterPro" id="IPR020094">
    <property type="entry name" value="TruA/RsuA/RluB/E/F_N"/>
</dbReference>
<dbReference type="EMBL" id="HBIN01001846">
    <property type="protein sequence ID" value="CAE0430810.1"/>
    <property type="molecule type" value="Transcribed_RNA"/>
</dbReference>
<dbReference type="SUPFAM" id="SSF55120">
    <property type="entry name" value="Pseudouridine synthase"/>
    <property type="match status" value="1"/>
</dbReference>
<dbReference type="AlphaFoldDB" id="A0A7S3PA80"/>
<comment type="catalytic activity">
    <reaction evidence="1">
        <text>a uridine in mRNA = a pseudouridine in mRNA</text>
        <dbReference type="Rhea" id="RHEA:56644"/>
        <dbReference type="Rhea" id="RHEA-COMP:14658"/>
        <dbReference type="Rhea" id="RHEA-COMP:14659"/>
        <dbReference type="ChEBI" id="CHEBI:65314"/>
        <dbReference type="ChEBI" id="CHEBI:65315"/>
    </reaction>
</comment>
<dbReference type="CDD" id="cd02568">
    <property type="entry name" value="PseudoU_synth_PUS1_PUS2"/>
    <property type="match status" value="1"/>
</dbReference>
<name>A0A7S3PA80_9STRA</name>
<reference evidence="14" key="1">
    <citation type="submission" date="2021-01" db="EMBL/GenBank/DDBJ databases">
        <authorList>
            <person name="Corre E."/>
            <person name="Pelletier E."/>
            <person name="Niang G."/>
            <person name="Scheremetjew M."/>
            <person name="Finn R."/>
            <person name="Kale V."/>
            <person name="Holt S."/>
            <person name="Cochrane G."/>
            <person name="Meng A."/>
            <person name="Brown T."/>
            <person name="Cohen L."/>
        </authorList>
    </citation>
    <scope>NUCLEOTIDE SEQUENCE</scope>
    <source>
        <strain evidence="14">GSBS06</strain>
    </source>
</reference>
<accession>A0A7S3PA80</accession>
<dbReference type="Pfam" id="PF01416">
    <property type="entry name" value="PseudoU_synth_1"/>
    <property type="match status" value="1"/>
</dbReference>